<evidence type="ECO:0000313" key="2">
    <source>
        <dbReference type="EMBL" id="QHT94380.1"/>
    </source>
</evidence>
<feature type="transmembrane region" description="Helical" evidence="1">
    <location>
        <begin position="170"/>
        <end position="191"/>
    </location>
</feature>
<keyword evidence="1" id="KW-0472">Membrane</keyword>
<name>A0A6C0IP64_9ZZZZ</name>
<keyword evidence="1" id="KW-1133">Transmembrane helix</keyword>
<dbReference type="EMBL" id="MN740220">
    <property type="protein sequence ID" value="QHT94380.1"/>
    <property type="molecule type" value="Genomic_DNA"/>
</dbReference>
<accession>A0A6C0IP64</accession>
<keyword evidence="1" id="KW-0812">Transmembrane</keyword>
<organism evidence="2">
    <name type="scientific">viral metagenome</name>
    <dbReference type="NCBI Taxonomy" id="1070528"/>
    <lineage>
        <taxon>unclassified sequences</taxon>
        <taxon>metagenomes</taxon>
        <taxon>organismal metagenomes</taxon>
    </lineage>
</organism>
<sequence>MIELTEISESSKSDESGMSQDSKQKLNVMVSFGLEFYRVLMGCLLVVFVPQKCGQEICGFGENIFNNDYLVDAGFILNVITCFVFCGFYYVEIKREHKLITYLEVNDDVPNDNDEVGQMLLKLPITKKNALLKMDATYQMLGYVSMFFFFINSAYSGVPIFLHYLDNKTLTVYVTNVMFLAFKISDSYAVVNTDKNVFYSAYLMNKIQYNDVDPDKCCIEEVQRLSMSVSLNENKMDRSSV</sequence>
<feature type="transmembrane region" description="Helical" evidence="1">
    <location>
        <begin position="69"/>
        <end position="91"/>
    </location>
</feature>
<feature type="transmembrane region" description="Helical" evidence="1">
    <location>
        <begin position="141"/>
        <end position="164"/>
    </location>
</feature>
<proteinExistence type="predicted"/>
<evidence type="ECO:0000256" key="1">
    <source>
        <dbReference type="SAM" id="Phobius"/>
    </source>
</evidence>
<dbReference type="AlphaFoldDB" id="A0A6C0IP64"/>
<reference evidence="2" key="1">
    <citation type="journal article" date="2020" name="Nature">
        <title>Giant virus diversity and host interactions through global metagenomics.</title>
        <authorList>
            <person name="Schulz F."/>
            <person name="Roux S."/>
            <person name="Paez-Espino D."/>
            <person name="Jungbluth S."/>
            <person name="Walsh D.A."/>
            <person name="Denef V.J."/>
            <person name="McMahon K.D."/>
            <person name="Konstantinidis K.T."/>
            <person name="Eloe-Fadrosh E.A."/>
            <person name="Kyrpides N.C."/>
            <person name="Woyke T."/>
        </authorList>
    </citation>
    <scope>NUCLEOTIDE SEQUENCE</scope>
    <source>
        <strain evidence="2">GVMAG-M-3300024258-28</strain>
    </source>
</reference>
<feature type="transmembrane region" description="Helical" evidence="1">
    <location>
        <begin position="26"/>
        <end position="49"/>
    </location>
</feature>
<protein>
    <submittedName>
        <fullName evidence="2">Uncharacterized protein</fullName>
    </submittedName>
</protein>